<organism evidence="13 14">
    <name type="scientific">Neglectibacter timonensis</name>
    <dbReference type="NCBI Taxonomy" id="1776382"/>
    <lineage>
        <taxon>Bacteria</taxon>
        <taxon>Bacillati</taxon>
        <taxon>Bacillota</taxon>
        <taxon>Clostridia</taxon>
        <taxon>Eubacteriales</taxon>
        <taxon>Oscillospiraceae</taxon>
        <taxon>Neglectibacter</taxon>
    </lineage>
</organism>
<dbReference type="InterPro" id="IPR045585">
    <property type="entry name" value="CdaA_N"/>
</dbReference>
<keyword evidence="14" id="KW-1185">Reference proteome</keyword>
<dbReference type="Gene3D" id="3.40.1700.10">
    <property type="entry name" value="DNA integrity scanning protein, DisA, N-terminal domain"/>
    <property type="match status" value="1"/>
</dbReference>
<feature type="transmembrane region" description="Helical" evidence="10">
    <location>
        <begin position="27"/>
        <end position="44"/>
    </location>
</feature>
<dbReference type="GeneID" id="90533294"/>
<evidence type="ECO:0000256" key="7">
    <source>
        <dbReference type="ARBA" id="ARBA00022840"/>
    </source>
</evidence>
<keyword evidence="7 10" id="KW-0067">ATP-binding</keyword>
<comment type="subunit">
    <text evidence="10">Probably a homodimer.</text>
</comment>
<dbReference type="EMBL" id="JANFZH010000020">
    <property type="protein sequence ID" value="MCQ4840189.1"/>
    <property type="molecule type" value="Genomic_DNA"/>
</dbReference>
<keyword evidence="5 10" id="KW-0548">Nucleotidyltransferase</keyword>
<comment type="function">
    <text evidence="10">Catalyzes the condensation of 2 ATP molecules into cyclic di-AMP (c-di-AMP), a second messenger used to regulate differing processes in different bacteria.</text>
</comment>
<keyword evidence="9 10" id="KW-0472">Membrane</keyword>
<comment type="similarity">
    <text evidence="10">Belongs to the adenylate cyclase family. DacA/CdaA subfamily.</text>
</comment>
<dbReference type="PANTHER" id="PTHR34185">
    <property type="entry name" value="DIADENYLATE CYCLASE"/>
    <property type="match status" value="1"/>
</dbReference>
<evidence type="ECO:0000256" key="6">
    <source>
        <dbReference type="ARBA" id="ARBA00022741"/>
    </source>
</evidence>
<comment type="catalytic activity">
    <reaction evidence="1 10">
        <text>2 ATP = 3',3'-c-di-AMP + 2 diphosphate</text>
        <dbReference type="Rhea" id="RHEA:35655"/>
        <dbReference type="ChEBI" id="CHEBI:30616"/>
        <dbReference type="ChEBI" id="CHEBI:33019"/>
        <dbReference type="ChEBI" id="CHEBI:71500"/>
        <dbReference type="EC" id="2.7.7.85"/>
    </reaction>
</comment>
<dbReference type="Proteomes" id="UP001524473">
    <property type="component" value="Unassembled WGS sequence"/>
</dbReference>
<evidence type="ECO:0000313" key="14">
    <source>
        <dbReference type="Proteomes" id="UP001524473"/>
    </source>
</evidence>
<evidence type="ECO:0000256" key="1">
    <source>
        <dbReference type="ARBA" id="ARBA00000877"/>
    </source>
</evidence>
<dbReference type="PROSITE" id="PS51794">
    <property type="entry name" value="DAC"/>
    <property type="match status" value="1"/>
</dbReference>
<dbReference type="Pfam" id="PF02457">
    <property type="entry name" value="DAC"/>
    <property type="match status" value="1"/>
</dbReference>
<feature type="region of interest" description="Disordered" evidence="11">
    <location>
        <begin position="281"/>
        <end position="300"/>
    </location>
</feature>
<evidence type="ECO:0000256" key="9">
    <source>
        <dbReference type="ARBA" id="ARBA00023136"/>
    </source>
</evidence>
<dbReference type="PANTHER" id="PTHR34185:SF1">
    <property type="entry name" value="DIADENYLATE CYCLASE"/>
    <property type="match status" value="1"/>
</dbReference>
<dbReference type="EC" id="2.7.7.85" evidence="10"/>
<proteinExistence type="inferred from homology"/>
<dbReference type="NCBIfam" id="TIGR00159">
    <property type="entry name" value="diadenylate cyclase CdaA"/>
    <property type="match status" value="1"/>
</dbReference>
<keyword evidence="2 10" id="KW-1003">Cell membrane</keyword>
<accession>A0ABT1RZS2</accession>
<evidence type="ECO:0000256" key="8">
    <source>
        <dbReference type="ARBA" id="ARBA00022989"/>
    </source>
</evidence>
<sequence length="300" mass="32723">MDSLADYIVQKGQFLLNLARQFTFKDAIDVIIVTILIYSAIKLVRETRAGQLVKGIIILVVIFLLSSQFELLMLSTILRTFFQFAFLALLIVFQPEIRKALEQMGRSKVGQSLANAVGVKEKESDKTQIRKAIEGVVDATAVLQQMRMGALIVFERHTKLGEIVETGTIVEADPSAQLIANIFFNKAPLHDGAMIIRAGRIYSAGCILPLSSNISISADLGTRHRAGLGMSENSDAVVVVVSEETGQISIALNGRLTRNYNRVTLREKLEQLLISSSEGAASGGKRILGKLGFSSSKKEA</sequence>
<dbReference type="InterPro" id="IPR034701">
    <property type="entry name" value="CdaA"/>
</dbReference>
<evidence type="ECO:0000259" key="12">
    <source>
        <dbReference type="PROSITE" id="PS51794"/>
    </source>
</evidence>
<keyword evidence="3 10" id="KW-0808">Transferase</keyword>
<dbReference type="HAMAP" id="MF_01499">
    <property type="entry name" value="DacA"/>
    <property type="match status" value="1"/>
</dbReference>
<dbReference type="InterPro" id="IPR014046">
    <property type="entry name" value="C-di-AMP_synthase"/>
</dbReference>
<evidence type="ECO:0000256" key="11">
    <source>
        <dbReference type="SAM" id="MobiDB-lite"/>
    </source>
</evidence>
<dbReference type="InterPro" id="IPR050338">
    <property type="entry name" value="DisA"/>
</dbReference>
<protein>
    <recommendedName>
        <fullName evidence="10">Diadenylate cyclase</fullName>
        <shortName evidence="10">DAC</shortName>
        <ecNumber evidence="10">2.7.7.85</ecNumber>
    </recommendedName>
    <alternativeName>
        <fullName evidence="10">Cyclic-di-AMP synthase</fullName>
        <shortName evidence="10">c-di-AMP synthase</shortName>
    </alternativeName>
</protein>
<reference evidence="13 14" key="1">
    <citation type="submission" date="2022-06" db="EMBL/GenBank/DDBJ databases">
        <title>Isolation of gut microbiota from human fecal samples.</title>
        <authorList>
            <person name="Pamer E.G."/>
            <person name="Barat B."/>
            <person name="Waligurski E."/>
            <person name="Medina S."/>
            <person name="Paddock L."/>
            <person name="Mostad J."/>
        </authorList>
    </citation>
    <scope>NUCLEOTIDE SEQUENCE [LARGE SCALE GENOMIC DNA]</scope>
    <source>
        <strain evidence="13 14">DFI.9.73</strain>
    </source>
</reference>
<dbReference type="PIRSF" id="PIRSF004793">
    <property type="entry name" value="UCP004793"/>
    <property type="match status" value="1"/>
</dbReference>
<dbReference type="SUPFAM" id="SSF143597">
    <property type="entry name" value="YojJ-like"/>
    <property type="match status" value="1"/>
</dbReference>
<evidence type="ECO:0000256" key="4">
    <source>
        <dbReference type="ARBA" id="ARBA00022692"/>
    </source>
</evidence>
<gene>
    <name evidence="13" type="primary">cdaA</name>
    <name evidence="10" type="synonym">dacA</name>
    <name evidence="13" type="ORF">NE695_09715</name>
</gene>
<dbReference type="RefSeq" id="WP_066866268.1">
    <property type="nucleotide sequence ID" value="NZ_CABKVV010000014.1"/>
</dbReference>
<feature type="domain" description="DAC" evidence="12">
    <location>
        <begin position="94"/>
        <end position="262"/>
    </location>
</feature>
<evidence type="ECO:0000256" key="5">
    <source>
        <dbReference type="ARBA" id="ARBA00022695"/>
    </source>
</evidence>
<keyword evidence="6 10" id="KW-0547">Nucleotide-binding</keyword>
<dbReference type="GO" id="GO:0106408">
    <property type="term" value="F:diadenylate cyclase activity"/>
    <property type="evidence" value="ECO:0007669"/>
    <property type="project" value="UniProtKB-EC"/>
</dbReference>
<comment type="caution">
    <text evidence="10">Lacks conserved residue(s) required for the propagation of feature annotation.</text>
</comment>
<feature type="transmembrane region" description="Helical" evidence="10">
    <location>
        <begin position="56"/>
        <end position="74"/>
    </location>
</feature>
<name>A0ABT1RZS2_9FIRM</name>
<evidence type="ECO:0000256" key="10">
    <source>
        <dbReference type="HAMAP-Rule" id="MF_01499"/>
    </source>
</evidence>
<dbReference type="Pfam" id="PF19293">
    <property type="entry name" value="CdaA_N"/>
    <property type="match status" value="1"/>
</dbReference>
<keyword evidence="8 10" id="KW-1133">Transmembrane helix</keyword>
<dbReference type="InterPro" id="IPR036888">
    <property type="entry name" value="DNA_integrity_DisA_N_sf"/>
</dbReference>
<evidence type="ECO:0000256" key="3">
    <source>
        <dbReference type="ARBA" id="ARBA00022679"/>
    </source>
</evidence>
<evidence type="ECO:0000313" key="13">
    <source>
        <dbReference type="EMBL" id="MCQ4840189.1"/>
    </source>
</evidence>
<comment type="caution">
    <text evidence="13">The sequence shown here is derived from an EMBL/GenBank/DDBJ whole genome shotgun (WGS) entry which is preliminary data.</text>
</comment>
<keyword evidence="4 10" id="KW-0812">Transmembrane</keyword>
<dbReference type="InterPro" id="IPR003390">
    <property type="entry name" value="DNA_integrity_scan_DisA_N"/>
</dbReference>
<evidence type="ECO:0000256" key="2">
    <source>
        <dbReference type="ARBA" id="ARBA00022475"/>
    </source>
</evidence>